<keyword evidence="3" id="KW-1185">Reference proteome</keyword>
<feature type="compositionally biased region" description="Polar residues" evidence="1">
    <location>
        <begin position="123"/>
        <end position="138"/>
    </location>
</feature>
<dbReference type="AlphaFoldDB" id="A0A1X6N1B4"/>
<name>A0A1X6N1B4_9APHY</name>
<evidence type="ECO:0000313" key="3">
    <source>
        <dbReference type="Proteomes" id="UP000194127"/>
    </source>
</evidence>
<reference evidence="2 3" key="1">
    <citation type="submission" date="2017-04" db="EMBL/GenBank/DDBJ databases">
        <title>Genome Sequence of the Model Brown-Rot Fungus Postia placenta SB12.</title>
        <authorList>
            <consortium name="DOE Joint Genome Institute"/>
            <person name="Gaskell J."/>
            <person name="Kersten P."/>
            <person name="Larrondo L.F."/>
            <person name="Canessa P."/>
            <person name="Martinez D."/>
            <person name="Hibbett D."/>
            <person name="Schmoll M."/>
            <person name="Kubicek C.P."/>
            <person name="Martinez A.T."/>
            <person name="Yadav J."/>
            <person name="Master E."/>
            <person name="Magnuson J.K."/>
            <person name="James T."/>
            <person name="Yaver D."/>
            <person name="Berka R."/>
            <person name="Labutti K."/>
            <person name="Lipzen A."/>
            <person name="Aerts A."/>
            <person name="Barry K."/>
            <person name="Henrissat B."/>
            <person name="Blanchette R."/>
            <person name="Grigoriev I."/>
            <person name="Cullen D."/>
        </authorList>
    </citation>
    <scope>NUCLEOTIDE SEQUENCE [LARGE SCALE GENOMIC DNA]</scope>
    <source>
        <strain evidence="2 3">MAD-698-R-SB12</strain>
    </source>
</reference>
<feature type="compositionally biased region" description="Polar residues" evidence="1">
    <location>
        <begin position="172"/>
        <end position="183"/>
    </location>
</feature>
<feature type="region of interest" description="Disordered" evidence="1">
    <location>
        <begin position="165"/>
        <end position="207"/>
    </location>
</feature>
<feature type="compositionally biased region" description="Low complexity" evidence="1">
    <location>
        <begin position="67"/>
        <end position="87"/>
    </location>
</feature>
<feature type="compositionally biased region" description="Basic and acidic residues" evidence="1">
    <location>
        <begin position="47"/>
        <end position="58"/>
    </location>
</feature>
<accession>A0A1X6N1B4</accession>
<dbReference type="OrthoDB" id="3070376at2759"/>
<dbReference type="STRING" id="670580.A0A1X6N1B4"/>
<sequence>MNAASGPQLQLNLSAANTSFKRSFSELGFDPDSPLNETGSSGSSVEGSERSKRSRSEGSDIDALLHTSASSSTSTPSSSSQTASTTTLCPGETMFASHVGSSSVSLVANEPEVLPSPMDGIEGSSQSSLENRIQTTSNPEDEQYRISMERFNAFDSNISLLRRSPSPVLDSQVGNQPAPNRSASDPAVVPGGRPNGDDLFRRTASPPPLSELFHSVPRFRSVSSQYNFEPWFDAMAPDQRTLSLPSLEALTAYQVPHEVA</sequence>
<dbReference type="EMBL" id="KZ110597">
    <property type="protein sequence ID" value="OSX62419.1"/>
    <property type="molecule type" value="Genomic_DNA"/>
</dbReference>
<feature type="region of interest" description="Disordered" evidence="1">
    <location>
        <begin position="24"/>
        <end position="143"/>
    </location>
</feature>
<dbReference type="RefSeq" id="XP_024339213.1">
    <property type="nucleotide sequence ID" value="XM_024480860.1"/>
</dbReference>
<gene>
    <name evidence="2" type="ORF">POSPLADRAFT_1057012</name>
</gene>
<dbReference type="Proteomes" id="UP000194127">
    <property type="component" value="Unassembled WGS sequence"/>
</dbReference>
<protein>
    <submittedName>
        <fullName evidence="2">Uncharacterized protein</fullName>
    </submittedName>
</protein>
<organism evidence="2 3">
    <name type="scientific">Postia placenta MAD-698-R-SB12</name>
    <dbReference type="NCBI Taxonomy" id="670580"/>
    <lineage>
        <taxon>Eukaryota</taxon>
        <taxon>Fungi</taxon>
        <taxon>Dikarya</taxon>
        <taxon>Basidiomycota</taxon>
        <taxon>Agaricomycotina</taxon>
        <taxon>Agaricomycetes</taxon>
        <taxon>Polyporales</taxon>
        <taxon>Adustoporiaceae</taxon>
        <taxon>Rhodonia</taxon>
    </lineage>
</organism>
<evidence type="ECO:0000313" key="2">
    <source>
        <dbReference type="EMBL" id="OSX62419.1"/>
    </source>
</evidence>
<proteinExistence type="predicted"/>
<dbReference type="GeneID" id="36325810"/>
<evidence type="ECO:0000256" key="1">
    <source>
        <dbReference type="SAM" id="MobiDB-lite"/>
    </source>
</evidence>